<name>A0ABT1H3D3_9NOCA</name>
<dbReference type="NCBIfam" id="TIGR00996">
    <property type="entry name" value="Mtu_fam_mce"/>
    <property type="match status" value="1"/>
</dbReference>
<organism evidence="4 5">
    <name type="scientific">Williamsia serinedens</name>
    <dbReference type="NCBI Taxonomy" id="391736"/>
    <lineage>
        <taxon>Bacteria</taxon>
        <taxon>Bacillati</taxon>
        <taxon>Actinomycetota</taxon>
        <taxon>Actinomycetes</taxon>
        <taxon>Mycobacteriales</taxon>
        <taxon>Nocardiaceae</taxon>
        <taxon>Williamsia</taxon>
    </lineage>
</organism>
<reference evidence="4 5" key="1">
    <citation type="submission" date="2022-06" db="EMBL/GenBank/DDBJ databases">
        <title>Genomic Encyclopedia of Archaeal and Bacterial Type Strains, Phase II (KMG-II): from individual species to whole genera.</title>
        <authorList>
            <person name="Goeker M."/>
        </authorList>
    </citation>
    <scope>NUCLEOTIDE SEQUENCE [LARGE SCALE GENOMIC DNA]</scope>
    <source>
        <strain evidence="4 5">DSM 45037</strain>
    </source>
</reference>
<dbReference type="Proteomes" id="UP001205740">
    <property type="component" value="Unassembled WGS sequence"/>
</dbReference>
<dbReference type="PANTHER" id="PTHR33371">
    <property type="entry name" value="INTERMEMBRANE PHOSPHOLIPID TRANSPORT SYSTEM BINDING PROTEIN MLAD-RELATED"/>
    <property type="match status" value="1"/>
</dbReference>
<keyword evidence="2" id="KW-1133">Transmembrane helix</keyword>
<dbReference type="RefSeq" id="WP_253655314.1">
    <property type="nucleotide sequence ID" value="NZ_BAAAOE010000001.1"/>
</dbReference>
<keyword evidence="2" id="KW-0812">Transmembrane</keyword>
<dbReference type="InterPro" id="IPR052336">
    <property type="entry name" value="MlaD_Phospholipid_Transporter"/>
</dbReference>
<protein>
    <submittedName>
        <fullName evidence="4">Phospholipid/cholesterol/gamma-HCH transport system substrate-binding protein</fullName>
    </submittedName>
</protein>
<feature type="domain" description="Mce/MlaD" evidence="3">
    <location>
        <begin position="40"/>
        <end position="114"/>
    </location>
</feature>
<evidence type="ECO:0000259" key="3">
    <source>
        <dbReference type="Pfam" id="PF02470"/>
    </source>
</evidence>
<feature type="region of interest" description="Disordered" evidence="1">
    <location>
        <begin position="450"/>
        <end position="484"/>
    </location>
</feature>
<feature type="compositionally biased region" description="Polar residues" evidence="1">
    <location>
        <begin position="470"/>
        <end position="484"/>
    </location>
</feature>
<feature type="transmembrane region" description="Helical" evidence="2">
    <location>
        <begin position="12"/>
        <end position="30"/>
    </location>
</feature>
<dbReference type="InterPro" id="IPR005693">
    <property type="entry name" value="Mce"/>
</dbReference>
<dbReference type="PANTHER" id="PTHR33371:SF16">
    <property type="entry name" value="MCE-FAMILY PROTEIN MCE3F"/>
    <property type="match status" value="1"/>
</dbReference>
<dbReference type="EMBL" id="JAMTCG010000005">
    <property type="protein sequence ID" value="MCP2161735.1"/>
    <property type="molecule type" value="Genomic_DNA"/>
</dbReference>
<proteinExistence type="predicted"/>
<evidence type="ECO:0000256" key="1">
    <source>
        <dbReference type="SAM" id="MobiDB-lite"/>
    </source>
</evidence>
<evidence type="ECO:0000313" key="5">
    <source>
        <dbReference type="Proteomes" id="UP001205740"/>
    </source>
</evidence>
<accession>A0ABT1H3D3</accession>
<keyword evidence="5" id="KW-1185">Reference proteome</keyword>
<dbReference type="InterPro" id="IPR003399">
    <property type="entry name" value="Mce/MlaD"/>
</dbReference>
<dbReference type="Pfam" id="PF02470">
    <property type="entry name" value="MlaD"/>
    <property type="match status" value="1"/>
</dbReference>
<comment type="caution">
    <text evidence="4">The sequence shown here is derived from an EMBL/GenBank/DDBJ whole genome shotgun (WGS) entry which is preliminary data.</text>
</comment>
<evidence type="ECO:0000313" key="4">
    <source>
        <dbReference type="EMBL" id="MCP2161735.1"/>
    </source>
</evidence>
<evidence type="ECO:0000256" key="2">
    <source>
        <dbReference type="SAM" id="Phobius"/>
    </source>
</evidence>
<gene>
    <name evidence="4" type="ORF">LX12_002934</name>
</gene>
<keyword evidence="2" id="KW-0472">Membrane</keyword>
<sequence>MTISRFVRIQLAIFSLVAVVSLVVVGVFYIQVPSMLGIGRYTVHLDIPNTGGLYANANVTYRGVTVGRVDSVRLTSTGVRADLSIDSDRKIPTSSAVSVQSVSAVGEQFVQFTPKDDAGGGMLGDGSTIRNGTVPTEISTLVDRTDALLESVQSSKLRRVLDETFDAFNGNADELQRLLDSLTLFAEEANRNSAVTRTLIEQADPLLETQTATVGEIRQWTANVAAVTDQLREDDPEIRGILAKGPGTVSQARDLFTSFNQTLPLLIDNIATAGKTLAVYLPNLRQVLVLYPRVLQALVSAVNNEDPRKGANVDFSLAFQDPGTCTVGFLPASARRSPAVQTPQEIPPGLLCRVPQDSNVAVRGTRNFPCVEFPGRRAPTPEECRTGYKPLAENVPFPQGLPGIPGLPDGKLTPATPSAYDGKPSVYAGAYDPGSGTAIGPDGKTYVVADGAGPTTDGASADGQGGARGGSTTWQGLITGTVSG</sequence>